<sequence>MIDQLRQDILKVRYAEEKLGELTPVRPIAQDPPLNAKIADYVNKNVSSAQSDKKARQLWPRYQPWK</sequence>
<reference evidence="2" key="2">
    <citation type="submission" date="2023-01" db="EMBL/GenBank/DDBJ databases">
        <authorList>
            <person name="Petersen C."/>
        </authorList>
    </citation>
    <scope>NUCLEOTIDE SEQUENCE</scope>
    <source>
        <strain evidence="2">IBT 15450</strain>
    </source>
</reference>
<dbReference type="AlphaFoldDB" id="A0AAD6IC64"/>
<evidence type="ECO:0000313" key="2">
    <source>
        <dbReference type="EMBL" id="KAJ6041406.1"/>
    </source>
</evidence>
<gene>
    <name evidence="2" type="ORF">N7460_006796</name>
</gene>
<evidence type="ECO:0000256" key="1">
    <source>
        <dbReference type="SAM" id="MobiDB-lite"/>
    </source>
</evidence>
<accession>A0AAD6IC64</accession>
<name>A0AAD6IC64_PENCN</name>
<evidence type="ECO:0000313" key="3">
    <source>
        <dbReference type="Proteomes" id="UP001219568"/>
    </source>
</evidence>
<protein>
    <submittedName>
        <fullName evidence="2">Uncharacterized protein</fullName>
    </submittedName>
</protein>
<organism evidence="2 3">
    <name type="scientific">Penicillium canescens</name>
    <dbReference type="NCBI Taxonomy" id="5083"/>
    <lineage>
        <taxon>Eukaryota</taxon>
        <taxon>Fungi</taxon>
        <taxon>Dikarya</taxon>
        <taxon>Ascomycota</taxon>
        <taxon>Pezizomycotina</taxon>
        <taxon>Eurotiomycetes</taxon>
        <taxon>Eurotiomycetidae</taxon>
        <taxon>Eurotiales</taxon>
        <taxon>Aspergillaceae</taxon>
        <taxon>Penicillium</taxon>
    </lineage>
</organism>
<keyword evidence="3" id="KW-1185">Reference proteome</keyword>
<proteinExistence type="predicted"/>
<comment type="caution">
    <text evidence="2">The sequence shown here is derived from an EMBL/GenBank/DDBJ whole genome shotgun (WGS) entry which is preliminary data.</text>
</comment>
<feature type="region of interest" description="Disordered" evidence="1">
    <location>
        <begin position="45"/>
        <end position="66"/>
    </location>
</feature>
<dbReference type="Proteomes" id="UP001219568">
    <property type="component" value="Unassembled WGS sequence"/>
</dbReference>
<dbReference type="EMBL" id="JAQJZL010000005">
    <property type="protein sequence ID" value="KAJ6041406.1"/>
    <property type="molecule type" value="Genomic_DNA"/>
</dbReference>
<reference evidence="2" key="1">
    <citation type="journal article" date="2023" name="IMA Fungus">
        <title>Comparative genomic study of the Penicillium genus elucidates a diverse pangenome and 15 lateral gene transfer events.</title>
        <authorList>
            <person name="Petersen C."/>
            <person name="Sorensen T."/>
            <person name="Nielsen M.R."/>
            <person name="Sondergaard T.E."/>
            <person name="Sorensen J.L."/>
            <person name="Fitzpatrick D.A."/>
            <person name="Frisvad J.C."/>
            <person name="Nielsen K.L."/>
        </authorList>
    </citation>
    <scope>NUCLEOTIDE SEQUENCE</scope>
    <source>
        <strain evidence="2">IBT 15450</strain>
    </source>
</reference>